<name>A0A9X2ZZS6_9BACT</name>
<protein>
    <submittedName>
        <fullName evidence="1">Uncharacterized protein</fullName>
    </submittedName>
</protein>
<accession>A0A9X2ZZS6</accession>
<evidence type="ECO:0000313" key="1">
    <source>
        <dbReference type="EMBL" id="MCS4037707.1"/>
    </source>
</evidence>
<evidence type="ECO:0000313" key="2">
    <source>
        <dbReference type="Proteomes" id="UP001155040"/>
    </source>
</evidence>
<reference evidence="1" key="1">
    <citation type="submission" date="2022-08" db="EMBL/GenBank/DDBJ databases">
        <title>Genomic Encyclopedia of Type Strains, Phase V (KMG-V): Genome sequencing to study the core and pangenomes of soil and plant-associated prokaryotes.</title>
        <authorList>
            <person name="Whitman W."/>
        </authorList>
    </citation>
    <scope>NUCLEOTIDE SEQUENCE</scope>
    <source>
        <strain evidence="1">SP3012</strain>
    </source>
</reference>
<proteinExistence type="predicted"/>
<dbReference type="Proteomes" id="UP001155040">
    <property type="component" value="Unassembled WGS sequence"/>
</dbReference>
<organism evidence="1 2">
    <name type="scientific">Salinibacter ruber</name>
    <dbReference type="NCBI Taxonomy" id="146919"/>
    <lineage>
        <taxon>Bacteria</taxon>
        <taxon>Pseudomonadati</taxon>
        <taxon>Rhodothermota</taxon>
        <taxon>Rhodothermia</taxon>
        <taxon>Rhodothermales</taxon>
        <taxon>Salinibacteraceae</taxon>
        <taxon>Salinibacter</taxon>
    </lineage>
</organism>
<gene>
    <name evidence="1" type="ORF">GGQ01_002794</name>
</gene>
<dbReference type="AlphaFoldDB" id="A0A9X2ZZS6"/>
<dbReference type="EMBL" id="JANUBF010000024">
    <property type="protein sequence ID" value="MCS4037707.1"/>
    <property type="molecule type" value="Genomic_DNA"/>
</dbReference>
<comment type="caution">
    <text evidence="1">The sequence shown here is derived from an EMBL/GenBank/DDBJ whole genome shotgun (WGS) entry which is preliminary data.</text>
</comment>
<sequence length="65" mass="7121">MPETGSSGTCRCFNSCLRPPQFKRFERPLFSESSTFLLSEASGTVTETVVSLRLGHADAAEVDHE</sequence>